<evidence type="ECO:0000256" key="1">
    <source>
        <dbReference type="SAM" id="Phobius"/>
    </source>
</evidence>
<gene>
    <name evidence="3" type="ORF">S01H4_30250</name>
</gene>
<protein>
    <recommendedName>
        <fullName evidence="2">SnoaL-like domain-containing protein</fullName>
    </recommendedName>
</protein>
<organism evidence="3">
    <name type="scientific">marine sediment metagenome</name>
    <dbReference type="NCBI Taxonomy" id="412755"/>
    <lineage>
        <taxon>unclassified sequences</taxon>
        <taxon>metagenomes</taxon>
        <taxon>ecological metagenomes</taxon>
    </lineage>
</organism>
<dbReference type="InterPro" id="IPR037401">
    <property type="entry name" value="SnoaL-like"/>
</dbReference>
<evidence type="ECO:0000259" key="2">
    <source>
        <dbReference type="Pfam" id="PF13577"/>
    </source>
</evidence>
<dbReference type="PROSITE" id="PS51257">
    <property type="entry name" value="PROKAR_LIPOPROTEIN"/>
    <property type="match status" value="1"/>
</dbReference>
<sequence length="96" mass="11091">MKKSNWLLLTTILVITSAMFFFTFSCKTEVDSMGDDIAAINELYDQYCLRVNTGDLDLFISLWTDDATRMDVDLPAIVGKENIRAHFKPRFEKFNI</sequence>
<feature type="transmembrane region" description="Helical" evidence="1">
    <location>
        <begin position="6"/>
        <end position="24"/>
    </location>
</feature>
<feature type="non-terminal residue" evidence="3">
    <location>
        <position position="96"/>
    </location>
</feature>
<name>X1AV71_9ZZZZ</name>
<accession>X1AV71</accession>
<dbReference type="SUPFAM" id="SSF54427">
    <property type="entry name" value="NTF2-like"/>
    <property type="match status" value="1"/>
</dbReference>
<proteinExistence type="predicted"/>
<comment type="caution">
    <text evidence="3">The sequence shown here is derived from an EMBL/GenBank/DDBJ whole genome shotgun (WGS) entry which is preliminary data.</text>
</comment>
<feature type="domain" description="SnoaL-like" evidence="2">
    <location>
        <begin position="35"/>
        <end position="92"/>
    </location>
</feature>
<dbReference type="Gene3D" id="3.10.450.50">
    <property type="match status" value="1"/>
</dbReference>
<keyword evidence="1" id="KW-0472">Membrane</keyword>
<dbReference type="EMBL" id="BART01015599">
    <property type="protein sequence ID" value="GAG86570.1"/>
    <property type="molecule type" value="Genomic_DNA"/>
</dbReference>
<evidence type="ECO:0000313" key="3">
    <source>
        <dbReference type="EMBL" id="GAG86570.1"/>
    </source>
</evidence>
<dbReference type="AlphaFoldDB" id="X1AV71"/>
<keyword evidence="1" id="KW-0812">Transmembrane</keyword>
<reference evidence="3" key="1">
    <citation type="journal article" date="2014" name="Front. Microbiol.">
        <title>High frequency of phylogenetically diverse reductive dehalogenase-homologous genes in deep subseafloor sedimentary metagenomes.</title>
        <authorList>
            <person name="Kawai M."/>
            <person name="Futagami T."/>
            <person name="Toyoda A."/>
            <person name="Takaki Y."/>
            <person name="Nishi S."/>
            <person name="Hori S."/>
            <person name="Arai W."/>
            <person name="Tsubouchi T."/>
            <person name="Morono Y."/>
            <person name="Uchiyama I."/>
            <person name="Ito T."/>
            <person name="Fujiyama A."/>
            <person name="Inagaki F."/>
            <person name="Takami H."/>
        </authorList>
    </citation>
    <scope>NUCLEOTIDE SEQUENCE</scope>
    <source>
        <strain evidence="3">Expedition CK06-06</strain>
    </source>
</reference>
<keyword evidence="1" id="KW-1133">Transmembrane helix</keyword>
<dbReference type="InterPro" id="IPR032710">
    <property type="entry name" value="NTF2-like_dom_sf"/>
</dbReference>
<dbReference type="Pfam" id="PF13577">
    <property type="entry name" value="SnoaL_4"/>
    <property type="match status" value="1"/>
</dbReference>